<evidence type="ECO:0000256" key="1">
    <source>
        <dbReference type="SAM" id="MobiDB-lite"/>
    </source>
</evidence>
<name>A0ABR7SCK1_9ACTN</name>
<organism evidence="2 3">
    <name type="scientific">Streptomyces polyasparticus</name>
    <dbReference type="NCBI Taxonomy" id="2767826"/>
    <lineage>
        <taxon>Bacteria</taxon>
        <taxon>Bacillati</taxon>
        <taxon>Actinomycetota</taxon>
        <taxon>Actinomycetes</taxon>
        <taxon>Kitasatosporales</taxon>
        <taxon>Streptomycetaceae</taxon>
        <taxon>Streptomyces</taxon>
    </lineage>
</organism>
<sequence>MNTVDWSRALAGLLLGPLLVLVFLHPFSLLVARIVRGRPLPPPRPSRRACAELDALLGEFERTGATAGTPSPAPASPAPSAEAP</sequence>
<accession>A0ABR7SCK1</accession>
<protein>
    <submittedName>
        <fullName evidence="2">Uncharacterized protein</fullName>
    </submittedName>
</protein>
<dbReference type="Proteomes" id="UP000642284">
    <property type="component" value="Unassembled WGS sequence"/>
</dbReference>
<keyword evidence="3" id="KW-1185">Reference proteome</keyword>
<comment type="caution">
    <text evidence="2">The sequence shown here is derived from an EMBL/GenBank/DDBJ whole genome shotgun (WGS) entry which is preliminary data.</text>
</comment>
<evidence type="ECO:0000313" key="3">
    <source>
        <dbReference type="Proteomes" id="UP000642284"/>
    </source>
</evidence>
<reference evidence="2 3" key="1">
    <citation type="submission" date="2020-08" db="EMBL/GenBank/DDBJ databases">
        <title>Genemic of Streptomyces polyaspartic.</title>
        <authorList>
            <person name="Liu W."/>
        </authorList>
    </citation>
    <scope>NUCLEOTIDE SEQUENCE [LARGE SCALE GENOMIC DNA]</scope>
    <source>
        <strain evidence="2 3">TRM66268-LWL</strain>
    </source>
</reference>
<dbReference type="RefSeq" id="WP_187812909.1">
    <property type="nucleotide sequence ID" value="NZ_JACTVJ010000004.1"/>
</dbReference>
<dbReference type="EMBL" id="JACTVJ010000004">
    <property type="protein sequence ID" value="MBC9712465.1"/>
    <property type="molecule type" value="Genomic_DNA"/>
</dbReference>
<proteinExistence type="predicted"/>
<gene>
    <name evidence="2" type="ORF">H9Y04_07750</name>
</gene>
<feature type="region of interest" description="Disordered" evidence="1">
    <location>
        <begin position="61"/>
        <end position="84"/>
    </location>
</feature>
<evidence type="ECO:0000313" key="2">
    <source>
        <dbReference type="EMBL" id="MBC9712465.1"/>
    </source>
</evidence>